<feature type="binding site" evidence="7">
    <location>
        <position position="173"/>
    </location>
    <ligand>
        <name>urate</name>
        <dbReference type="ChEBI" id="CHEBI:17775"/>
    </ligand>
</feature>
<dbReference type="InterPro" id="IPR002042">
    <property type="entry name" value="Uricase"/>
</dbReference>
<evidence type="ECO:0000256" key="4">
    <source>
        <dbReference type="ARBA" id="ARBA00023002"/>
    </source>
</evidence>
<dbReference type="PANTHER" id="PTHR42874:SF1">
    <property type="entry name" value="URICASE"/>
    <property type="match status" value="1"/>
</dbReference>
<dbReference type="PIRSF" id="PIRSF000241">
    <property type="entry name" value="Urate_oxidase"/>
    <property type="match status" value="1"/>
</dbReference>
<comment type="catalytic activity">
    <reaction evidence="5 8">
        <text>urate + O2 + H2O = 5-hydroxyisourate + H2O2</text>
        <dbReference type="Rhea" id="RHEA:21368"/>
        <dbReference type="ChEBI" id="CHEBI:15377"/>
        <dbReference type="ChEBI" id="CHEBI:15379"/>
        <dbReference type="ChEBI" id="CHEBI:16240"/>
        <dbReference type="ChEBI" id="CHEBI:17775"/>
        <dbReference type="ChEBI" id="CHEBI:18072"/>
        <dbReference type="EC" id="1.7.3.3"/>
    </reaction>
</comment>
<proteinExistence type="inferred from homology"/>
<dbReference type="AlphaFoldDB" id="A0A1N6U3U4"/>
<dbReference type="NCBIfam" id="TIGR03383">
    <property type="entry name" value="urate_oxi"/>
    <property type="match status" value="1"/>
</dbReference>
<dbReference type="EC" id="1.7.3.3" evidence="5 8"/>
<evidence type="ECO:0000256" key="5">
    <source>
        <dbReference type="PIRNR" id="PIRNR000241"/>
    </source>
</evidence>
<comment type="similarity">
    <text evidence="2 5 8">Belongs to the uricase family.</text>
</comment>
<feature type="binding site" evidence="7">
    <location>
        <position position="190"/>
    </location>
    <ligand>
        <name>urate</name>
        <dbReference type="ChEBI" id="CHEBI:17775"/>
    </ligand>
</feature>
<dbReference type="GO" id="GO:0004846">
    <property type="term" value="F:urate oxidase activity"/>
    <property type="evidence" value="ECO:0007669"/>
    <property type="project" value="UniProtKB-EC"/>
</dbReference>
<dbReference type="PRINTS" id="PR00093">
    <property type="entry name" value="URICASE"/>
</dbReference>
<evidence type="ECO:0000256" key="2">
    <source>
        <dbReference type="ARBA" id="ARBA00009760"/>
    </source>
</evidence>
<evidence type="ECO:0000313" key="10">
    <source>
        <dbReference type="Proteomes" id="UP000186235"/>
    </source>
</evidence>
<dbReference type="EMBL" id="FTMI01000005">
    <property type="protein sequence ID" value="SIQ59996.1"/>
    <property type="molecule type" value="Genomic_DNA"/>
</dbReference>
<comment type="pathway">
    <text evidence="1 5">Purine metabolism; urate degradation; (S)-allantoin from urate: step 1/3.</text>
</comment>
<evidence type="ECO:0000256" key="6">
    <source>
        <dbReference type="PIRSR" id="PIRSR000241-1"/>
    </source>
</evidence>
<evidence type="ECO:0000256" key="1">
    <source>
        <dbReference type="ARBA" id="ARBA00004831"/>
    </source>
</evidence>
<keyword evidence="4 5" id="KW-0560">Oxidoreductase</keyword>
<dbReference type="GeneID" id="95684970"/>
<keyword evidence="3 5" id="KW-0659">Purine metabolism</keyword>
<feature type="active site" description="Charge relay system" evidence="6">
    <location>
        <position position="73"/>
    </location>
</feature>
<feature type="binding site" evidence="7">
    <location>
        <position position="73"/>
    </location>
    <ligand>
        <name>urate</name>
        <dbReference type="ChEBI" id="CHEBI:17775"/>
    </ligand>
</feature>
<dbReference type="GO" id="GO:0006144">
    <property type="term" value="P:purine nucleobase metabolic process"/>
    <property type="evidence" value="ECO:0007669"/>
    <property type="project" value="UniProtKB-KW"/>
</dbReference>
<feature type="binding site" evidence="7">
    <location>
        <position position="259"/>
    </location>
    <ligand>
        <name>5-hydroxyisourate</name>
        <dbReference type="ChEBI" id="CHEBI:18072"/>
    </ligand>
</feature>
<feature type="binding site" evidence="7">
    <location>
        <position position="259"/>
    </location>
    <ligand>
        <name>urate</name>
        <dbReference type="ChEBI" id="CHEBI:17775"/>
    </ligand>
</feature>
<sequence>MSTTTTAEQSAATQSSGAIVLGDNQWGKAEVRLVRVDRSTPRHEITDVNVSSQLRGGQEATHREGDNSRCVATDTQKNTIYAFARDGVGAIEDFAIRLGQHFVEDFEWIEGGRWEIEQYSWNRIETSDGEHDHAFVRNNQETRTTVVQRDGDEVFVVSGLTDLVVLKSTGSEFHGFPRDRYTTLVETDDRILATSVTSRWRYTTTDVDFDAVYAKVRAIQLEAFATTHSLALQQTLFAMGKAVLEAVPEIAEIKFSMPNKHHFLVDLAPFGLDNPNEVFYAADRPYGLIEATVLREDVPAEPRAWATVTGFC</sequence>
<feature type="binding site" evidence="7">
    <location>
        <position position="74"/>
    </location>
    <ligand>
        <name>urate</name>
        <dbReference type="ChEBI" id="CHEBI:17775"/>
    </ligand>
</feature>
<keyword evidence="10" id="KW-1185">Reference proteome</keyword>
<dbReference type="PROSITE" id="PS00366">
    <property type="entry name" value="URICASE"/>
    <property type="match status" value="1"/>
</dbReference>
<feature type="binding site" evidence="7">
    <location>
        <position position="190"/>
    </location>
    <ligand>
        <name>5-hydroxyisourate</name>
        <dbReference type="ChEBI" id="CHEBI:18072"/>
    </ligand>
</feature>
<dbReference type="Gene3D" id="3.10.270.10">
    <property type="entry name" value="Urate Oxidase"/>
    <property type="match status" value="1"/>
</dbReference>
<feature type="binding site" evidence="7">
    <location>
        <position position="233"/>
    </location>
    <ligand>
        <name>5-hydroxyisourate</name>
        <dbReference type="ChEBI" id="CHEBI:18072"/>
    </ligand>
</feature>
<feature type="binding site" evidence="7">
    <location>
        <position position="173"/>
    </location>
    <ligand>
        <name>5-hydroxyisourate</name>
        <dbReference type="ChEBI" id="CHEBI:18072"/>
    </ligand>
</feature>
<dbReference type="GO" id="GO:0019628">
    <property type="term" value="P:urate catabolic process"/>
    <property type="evidence" value="ECO:0007669"/>
    <property type="project" value="UniProtKB-UniPathway"/>
</dbReference>
<evidence type="ECO:0000256" key="8">
    <source>
        <dbReference type="RuleBase" id="RU004455"/>
    </source>
</evidence>
<gene>
    <name evidence="9" type="ORF">SAMN05518682_3060</name>
</gene>
<organism evidence="9 10">
    <name type="scientific">Cellulosimicrobium aquatile</name>
    <dbReference type="NCBI Taxonomy" id="1612203"/>
    <lineage>
        <taxon>Bacteria</taxon>
        <taxon>Bacillati</taxon>
        <taxon>Actinomycetota</taxon>
        <taxon>Actinomycetes</taxon>
        <taxon>Micrococcales</taxon>
        <taxon>Promicromonosporaceae</taxon>
        <taxon>Cellulosimicrobium</taxon>
    </lineage>
</organism>
<evidence type="ECO:0000256" key="3">
    <source>
        <dbReference type="ARBA" id="ARBA00022631"/>
    </source>
</evidence>
<dbReference type="Proteomes" id="UP000186235">
    <property type="component" value="Unassembled WGS sequence"/>
</dbReference>
<dbReference type="Pfam" id="PF01014">
    <property type="entry name" value="Uricase"/>
    <property type="match status" value="2"/>
</dbReference>
<dbReference type="RefSeq" id="WP_021480425.1">
    <property type="nucleotide sequence ID" value="NZ_FTMI01000005.1"/>
</dbReference>
<dbReference type="SUPFAM" id="SSF55620">
    <property type="entry name" value="Tetrahydrobiopterin biosynthesis enzymes-like"/>
    <property type="match status" value="2"/>
</dbReference>
<feature type="binding site" evidence="7">
    <location>
        <position position="73"/>
    </location>
    <ligand>
        <name>5-hydroxyisourate</name>
        <dbReference type="ChEBI" id="CHEBI:18072"/>
    </ligand>
</feature>
<evidence type="ECO:0000313" key="9">
    <source>
        <dbReference type="EMBL" id="SIQ59996.1"/>
    </source>
</evidence>
<feature type="binding site" evidence="7">
    <location>
        <position position="73"/>
    </location>
    <ligand>
        <name>O2</name>
        <dbReference type="ChEBI" id="CHEBI:15379"/>
    </ligand>
</feature>
<dbReference type="InterPro" id="IPR019842">
    <property type="entry name" value="Uricase_CS"/>
</dbReference>
<reference evidence="10" key="1">
    <citation type="submission" date="2017-01" db="EMBL/GenBank/DDBJ databases">
        <authorList>
            <person name="Varghese N."/>
            <person name="Submissions S."/>
        </authorList>
    </citation>
    <scope>NUCLEOTIDE SEQUENCE [LARGE SCALE GENOMIC DNA]</scope>
    <source>
        <strain evidence="10">3bp</strain>
    </source>
</reference>
<dbReference type="UniPathway" id="UPA00394">
    <property type="reaction ID" value="UER00650"/>
</dbReference>
<feature type="binding site" evidence="7">
    <location>
        <position position="74"/>
    </location>
    <ligand>
        <name>5-hydroxyisourate</name>
        <dbReference type="ChEBI" id="CHEBI:18072"/>
    </ligand>
</feature>
<feature type="binding site" evidence="7">
    <location>
        <position position="233"/>
    </location>
    <ligand>
        <name>urate</name>
        <dbReference type="ChEBI" id="CHEBI:17775"/>
    </ligand>
</feature>
<name>A0A1N6U3U4_9MICO</name>
<accession>A0A1N6U3U4</accession>
<comment type="function">
    <text evidence="5 8">Catalyzes the oxidation of uric acid to 5-hydroxyisourate, which is further processed to form (S)-allantoin.</text>
</comment>
<dbReference type="PANTHER" id="PTHR42874">
    <property type="entry name" value="URICASE"/>
    <property type="match status" value="1"/>
</dbReference>
<feature type="active site" description="Charge relay system" evidence="6">
    <location>
        <position position="261"/>
    </location>
</feature>
<feature type="binding site" evidence="7">
    <location>
        <position position="259"/>
    </location>
    <ligand>
        <name>O2</name>
        <dbReference type="ChEBI" id="CHEBI:15379"/>
    </ligand>
</feature>
<feature type="active site" description="Charge relay system" evidence="6">
    <location>
        <position position="28"/>
    </location>
</feature>
<evidence type="ECO:0000256" key="7">
    <source>
        <dbReference type="PIRSR" id="PIRSR000241-2"/>
    </source>
</evidence>
<protein>
    <recommendedName>
        <fullName evidence="5 8">Uricase</fullName>
        <ecNumber evidence="5 8">1.7.3.3</ecNumber>
    </recommendedName>
    <alternativeName>
        <fullName evidence="5">Urate oxidase</fullName>
    </alternativeName>
</protein>